<sequence length="253" mass="29479">MTFPGHIRKPNKRAFPVESPLMPQIPRGNFLHLQEEKQRLQLKKFLLHRMFLVAELTANTEKKDIADYYEQVFQSILKHHLGETVTGFLLVYPTSILHILESSSGTLYRILLDYLSHQKSETEFFIRGMRIIIVSHNIPTRLFMQWHISVIKVPVMYLDDVTQTQSVEEVITEFLTQTHKLALHLLKTVKVGAKGPGDNLHQLAPELLIPEQIIKYLYKSEEFMDPETFINTYNKPIHVTLDSEVIWPAPTYF</sequence>
<dbReference type="OrthoDB" id="548795at2759"/>
<dbReference type="GeneID" id="111147383"/>
<reference evidence="2" key="1">
    <citation type="submission" date="2025-08" db="UniProtKB">
        <authorList>
            <consortium name="RefSeq"/>
        </authorList>
    </citation>
    <scope>IDENTIFICATION</scope>
    <source>
        <tissue evidence="2">Blood</tissue>
    </source>
</reference>
<dbReference type="KEGG" id="elk:111147383"/>
<gene>
    <name evidence="2" type="primary">LOC111147383</name>
</gene>
<organism evidence="1 2">
    <name type="scientific">Enhydra lutris kenyoni</name>
    <name type="common">northern sea otter</name>
    <dbReference type="NCBI Taxonomy" id="391180"/>
    <lineage>
        <taxon>Eukaryota</taxon>
        <taxon>Metazoa</taxon>
        <taxon>Chordata</taxon>
        <taxon>Craniata</taxon>
        <taxon>Vertebrata</taxon>
        <taxon>Euteleostomi</taxon>
        <taxon>Mammalia</taxon>
        <taxon>Eutheria</taxon>
        <taxon>Laurasiatheria</taxon>
        <taxon>Carnivora</taxon>
        <taxon>Caniformia</taxon>
        <taxon>Musteloidea</taxon>
        <taxon>Mustelidae</taxon>
        <taxon>Lutrinae</taxon>
        <taxon>Enhydra</taxon>
    </lineage>
</organism>
<proteinExistence type="predicted"/>
<dbReference type="InterPro" id="IPR055308">
    <property type="entry name" value="TEX47-like"/>
</dbReference>
<dbReference type="Proteomes" id="UP000248482">
    <property type="component" value="Unplaced"/>
</dbReference>
<dbReference type="PANTHER" id="PTHR34035:SF1">
    <property type="entry name" value="TESTIS-EXPRESSED PROTEIN 47"/>
    <property type="match status" value="1"/>
</dbReference>
<keyword evidence="1" id="KW-1185">Reference proteome</keyword>
<dbReference type="STRING" id="391180.A0A2Y9JML6"/>
<accession>A0A2Y9JML6</accession>
<dbReference type="RefSeq" id="XP_022359095.1">
    <property type="nucleotide sequence ID" value="XM_022503387.1"/>
</dbReference>
<dbReference type="Pfam" id="PF24787">
    <property type="entry name" value="TEX47"/>
    <property type="match status" value="1"/>
</dbReference>
<name>A0A2Y9JML6_ENHLU</name>
<evidence type="ECO:0000313" key="1">
    <source>
        <dbReference type="Proteomes" id="UP000248482"/>
    </source>
</evidence>
<protein>
    <submittedName>
        <fullName evidence="2">Testis-expressed protein 47</fullName>
    </submittedName>
</protein>
<dbReference type="PANTHER" id="PTHR34035">
    <property type="entry name" value="TESTIS-EXPRESSED PROTEIN 47"/>
    <property type="match status" value="1"/>
</dbReference>
<evidence type="ECO:0000313" key="2">
    <source>
        <dbReference type="RefSeq" id="XP_022359095.1"/>
    </source>
</evidence>
<dbReference type="AlphaFoldDB" id="A0A2Y9JML6"/>